<feature type="transmembrane region" description="Helical" evidence="18">
    <location>
        <begin position="73"/>
        <end position="97"/>
    </location>
</feature>
<proteinExistence type="inferred from homology"/>
<keyword evidence="14 18" id="KW-0830">Ubiquinone</keyword>
<keyword evidence="12 18" id="KW-1133">Transmembrane helix</keyword>
<dbReference type="PANTHER" id="PTHR46552:SF1">
    <property type="entry name" value="NADH-UBIQUINONE OXIDOREDUCTASE CHAIN 2"/>
    <property type="match status" value="1"/>
</dbReference>
<dbReference type="EC" id="7.1.1.2" evidence="4 18"/>
<dbReference type="PRINTS" id="PR01436">
    <property type="entry name" value="NADHDHGNASE2"/>
</dbReference>
<keyword evidence="10 18" id="KW-1278">Translocase</keyword>
<evidence type="ECO:0000256" key="8">
    <source>
        <dbReference type="ARBA" id="ARBA00022692"/>
    </source>
</evidence>
<feature type="domain" description="NADH:quinone oxidoreductase/Mrp antiporter transmembrane" evidence="19">
    <location>
        <begin position="85"/>
        <end position="281"/>
    </location>
</feature>
<dbReference type="GO" id="GO:0008137">
    <property type="term" value="F:NADH dehydrogenase (ubiquinone) activity"/>
    <property type="evidence" value="ECO:0007669"/>
    <property type="project" value="UniProtKB-EC"/>
</dbReference>
<evidence type="ECO:0000256" key="13">
    <source>
        <dbReference type="ARBA" id="ARBA00023027"/>
    </source>
</evidence>
<feature type="transmembrane region" description="Helical" evidence="18">
    <location>
        <begin position="195"/>
        <end position="212"/>
    </location>
</feature>
<geneLocation type="mitochondrion" evidence="20"/>
<keyword evidence="11 18" id="KW-0249">Electron transport</keyword>
<dbReference type="AlphaFoldDB" id="A0A1Z2R714"/>
<evidence type="ECO:0000256" key="3">
    <source>
        <dbReference type="ARBA" id="ARBA00007012"/>
    </source>
</evidence>
<gene>
    <name evidence="20" type="primary">nad2</name>
</gene>
<keyword evidence="15 18" id="KW-0496">Mitochondrion</keyword>
<dbReference type="InterPro" id="IPR050175">
    <property type="entry name" value="Complex_I_Subunit_2"/>
</dbReference>
<evidence type="ECO:0000256" key="7">
    <source>
        <dbReference type="ARBA" id="ARBA00022660"/>
    </source>
</evidence>
<dbReference type="InterPro" id="IPR003917">
    <property type="entry name" value="NADH_UbQ_OxRdtase_chain2"/>
</dbReference>
<feature type="transmembrane region" description="Helical" evidence="18">
    <location>
        <begin position="171"/>
        <end position="189"/>
    </location>
</feature>
<comment type="similarity">
    <text evidence="3 18">Belongs to the complex I subunit 2 family.</text>
</comment>
<evidence type="ECO:0000256" key="2">
    <source>
        <dbReference type="ARBA" id="ARBA00004448"/>
    </source>
</evidence>
<name>A0A1Z2R714_9EUCA</name>
<organism evidence="20">
    <name type="scientific">Typhlatya sp. JR2016</name>
    <dbReference type="NCBI Taxonomy" id="2010951"/>
    <lineage>
        <taxon>Eukaryota</taxon>
        <taxon>Metazoa</taxon>
        <taxon>Ecdysozoa</taxon>
        <taxon>Arthropoda</taxon>
        <taxon>Crustacea</taxon>
        <taxon>Multicrustacea</taxon>
        <taxon>Malacostraca</taxon>
        <taxon>Eumalacostraca</taxon>
        <taxon>Eucarida</taxon>
        <taxon>Decapoda</taxon>
        <taxon>Pleocyemata</taxon>
        <taxon>Caridea</taxon>
        <taxon>Atyoidea</taxon>
        <taxon>Atyidae</taxon>
        <taxon>Typhlatya</taxon>
    </lineage>
</organism>
<accession>A0A1Z2R714</accession>
<evidence type="ECO:0000256" key="1">
    <source>
        <dbReference type="ARBA" id="ARBA00003257"/>
    </source>
</evidence>
<feature type="transmembrane region" description="Helical" evidence="18">
    <location>
        <begin position="143"/>
        <end position="164"/>
    </location>
</feature>
<dbReference type="GO" id="GO:0006120">
    <property type="term" value="P:mitochondrial electron transport, NADH to ubiquinone"/>
    <property type="evidence" value="ECO:0007669"/>
    <property type="project" value="InterPro"/>
</dbReference>
<evidence type="ECO:0000256" key="10">
    <source>
        <dbReference type="ARBA" id="ARBA00022967"/>
    </source>
</evidence>
<comment type="function">
    <text evidence="18">Core subunit of the mitochondrial membrane respiratory chain NADH dehydrogenase (Complex I) which catalyzes electron transfer from NADH through the respiratory chain, using ubiquinone as an electron acceptor. Essential for the catalytic activity and assembly of complex I.</text>
</comment>
<feature type="transmembrane region" description="Helical" evidence="18">
    <location>
        <begin position="313"/>
        <end position="334"/>
    </location>
</feature>
<evidence type="ECO:0000313" key="20">
    <source>
        <dbReference type="EMBL" id="ASA39502.1"/>
    </source>
</evidence>
<evidence type="ECO:0000256" key="18">
    <source>
        <dbReference type="RuleBase" id="RU003403"/>
    </source>
</evidence>
<dbReference type="GO" id="GO:0005743">
    <property type="term" value="C:mitochondrial inner membrane"/>
    <property type="evidence" value="ECO:0007669"/>
    <property type="project" value="UniProtKB-SubCell"/>
</dbReference>
<evidence type="ECO:0000256" key="17">
    <source>
        <dbReference type="ARBA" id="ARBA00049551"/>
    </source>
</evidence>
<keyword evidence="8 18" id="KW-0812">Transmembrane</keyword>
<keyword evidence="7 18" id="KW-0679">Respiratory chain</keyword>
<dbReference type="Pfam" id="PF00361">
    <property type="entry name" value="Proton_antipo_M"/>
    <property type="match status" value="2"/>
</dbReference>
<feature type="transmembrane region" description="Helical" evidence="18">
    <location>
        <begin position="271"/>
        <end position="292"/>
    </location>
</feature>
<keyword evidence="6" id="KW-0813">Transport</keyword>
<dbReference type="PANTHER" id="PTHR46552">
    <property type="entry name" value="NADH-UBIQUINONE OXIDOREDUCTASE CHAIN 2"/>
    <property type="match status" value="1"/>
</dbReference>
<evidence type="ECO:0000256" key="16">
    <source>
        <dbReference type="ARBA" id="ARBA00023136"/>
    </source>
</evidence>
<feature type="transmembrane region" description="Helical" evidence="18">
    <location>
        <begin position="12"/>
        <end position="32"/>
    </location>
</feature>
<reference evidence="20" key="1">
    <citation type="journal article" date="2017" name="Sci. Rep.">
        <title>Phylogenetic evidence that both ancient vicariance and dispersal have contributed to the biogeographic patterns of anchialine cave shrimps.</title>
        <authorList>
            <person name="Jurado-Rivera J.A."/>
            <person name="Pons J."/>
            <person name="Alvarez F."/>
            <person name="Botello A."/>
            <person name="Humphreys W.F."/>
            <person name="Page T.J."/>
            <person name="Iliffe T.M."/>
            <person name="Willassen E."/>
            <person name="Meland K."/>
            <person name="Juan C."/>
            <person name="Jaume D."/>
        </authorList>
    </citation>
    <scope>NUCLEOTIDE SEQUENCE</scope>
</reference>
<dbReference type="InterPro" id="IPR001750">
    <property type="entry name" value="ND/Mrp_TM"/>
</dbReference>
<evidence type="ECO:0000259" key="19">
    <source>
        <dbReference type="Pfam" id="PF00361"/>
    </source>
</evidence>
<evidence type="ECO:0000256" key="14">
    <source>
        <dbReference type="ARBA" id="ARBA00023075"/>
    </source>
</evidence>
<keyword evidence="9 18" id="KW-0999">Mitochondrion inner membrane</keyword>
<comment type="function">
    <text evidence="1">Core subunit of the mitochondrial membrane respiratory chain NADH dehydrogenase (Complex I) that is believed to belong to the minimal assembly required for catalysis. Complex I functions in the transfer of electrons from NADH to the respiratory chain. The immediate electron acceptor for the enzyme is believed to be ubiquinone.</text>
</comment>
<evidence type="ECO:0000256" key="4">
    <source>
        <dbReference type="ARBA" id="ARBA00012944"/>
    </source>
</evidence>
<evidence type="ECO:0000256" key="6">
    <source>
        <dbReference type="ARBA" id="ARBA00022448"/>
    </source>
</evidence>
<feature type="domain" description="NADH:quinone oxidoreductase/Mrp antiporter transmembrane" evidence="19">
    <location>
        <begin position="26"/>
        <end position="76"/>
    </location>
</feature>
<evidence type="ECO:0000256" key="9">
    <source>
        <dbReference type="ARBA" id="ARBA00022792"/>
    </source>
</evidence>
<evidence type="ECO:0000256" key="15">
    <source>
        <dbReference type="ARBA" id="ARBA00023128"/>
    </source>
</evidence>
<evidence type="ECO:0000256" key="11">
    <source>
        <dbReference type="ARBA" id="ARBA00022982"/>
    </source>
</evidence>
<evidence type="ECO:0000256" key="12">
    <source>
        <dbReference type="ARBA" id="ARBA00022989"/>
    </source>
</evidence>
<comment type="subcellular location">
    <subcellularLocation>
        <location evidence="2 18">Mitochondrion inner membrane</location>
        <topology evidence="2 18">Multi-pass membrane protein</topology>
    </subcellularLocation>
</comment>
<keyword evidence="16 18" id="KW-0472">Membrane</keyword>
<keyword evidence="13 18" id="KW-0520">NAD</keyword>
<dbReference type="EMBL" id="KX844713">
    <property type="protein sequence ID" value="ASA39502.1"/>
    <property type="molecule type" value="Genomic_DNA"/>
</dbReference>
<feature type="transmembrane region" description="Helical" evidence="18">
    <location>
        <begin position="233"/>
        <end position="251"/>
    </location>
</feature>
<comment type="catalytic activity">
    <reaction evidence="17 18">
        <text>a ubiquinone + NADH + 5 H(+)(in) = a ubiquinol + NAD(+) + 4 H(+)(out)</text>
        <dbReference type="Rhea" id="RHEA:29091"/>
        <dbReference type="Rhea" id="RHEA-COMP:9565"/>
        <dbReference type="Rhea" id="RHEA-COMP:9566"/>
        <dbReference type="ChEBI" id="CHEBI:15378"/>
        <dbReference type="ChEBI" id="CHEBI:16389"/>
        <dbReference type="ChEBI" id="CHEBI:17976"/>
        <dbReference type="ChEBI" id="CHEBI:57540"/>
        <dbReference type="ChEBI" id="CHEBI:57945"/>
        <dbReference type="EC" id="7.1.1.2"/>
    </reaction>
</comment>
<protein>
    <recommendedName>
        <fullName evidence="5 18">NADH-ubiquinone oxidoreductase chain 2</fullName>
        <ecNumber evidence="4 18">7.1.1.2</ecNumber>
    </recommendedName>
</protein>
<sequence length="335" mass="37380">MTLTFKPHQLLFSFTLVMGIFIAVSSSSWFILWMGLELNLMSFIPILASTSNQYSSESTLKYFLIQALGSASLLAASPLSLIFFSSTFLIIILALLLKMGAAPFHFWFPPVMQGITWLQSLTLMTVQKFAPISMISALPTESLSIILILASILSSSVGALGGLNQTLTRKIISYSSINHMAWLLGAVSFNEQMWLIYFFSYSAVSLSIILILRSNQIFHFSQLMSMGPSNKPLKLSIFLSLLSLGGLPPLLGFLPKMLIIQEFISANASFLWLAILLFNALLTLFFYLRIAVSSFLLANPKMKMSLYPKFTPSSLWVSFINFSPIFYPLFLLAIY</sequence>
<evidence type="ECO:0000256" key="5">
    <source>
        <dbReference type="ARBA" id="ARBA00021008"/>
    </source>
</evidence>